<feature type="binding site" evidence="7">
    <location>
        <position position="479"/>
    </location>
    <ligand>
        <name>ATP</name>
        <dbReference type="ChEBI" id="CHEBI:30616"/>
    </ligand>
</feature>
<comment type="catalytic activity">
    <reaction evidence="7">
        <text>tRNA(Asp) + L-aspartate + ATP = L-aspartyl-tRNA(Asp) + AMP + diphosphate</text>
        <dbReference type="Rhea" id="RHEA:19649"/>
        <dbReference type="Rhea" id="RHEA-COMP:9660"/>
        <dbReference type="Rhea" id="RHEA-COMP:9678"/>
        <dbReference type="ChEBI" id="CHEBI:29991"/>
        <dbReference type="ChEBI" id="CHEBI:30616"/>
        <dbReference type="ChEBI" id="CHEBI:33019"/>
        <dbReference type="ChEBI" id="CHEBI:78442"/>
        <dbReference type="ChEBI" id="CHEBI:78516"/>
        <dbReference type="ChEBI" id="CHEBI:456215"/>
        <dbReference type="EC" id="6.1.1.12"/>
    </reaction>
</comment>
<dbReference type="RefSeq" id="WP_377507758.1">
    <property type="nucleotide sequence ID" value="NZ_JBHULU010000015.1"/>
</dbReference>
<feature type="binding site" evidence="7">
    <location>
        <begin position="220"/>
        <end position="222"/>
    </location>
    <ligand>
        <name>ATP</name>
        <dbReference type="ChEBI" id="CHEBI:30616"/>
    </ligand>
</feature>
<feature type="binding site" evidence="7">
    <location>
        <position position="486"/>
    </location>
    <ligand>
        <name>L-aspartate</name>
        <dbReference type="ChEBI" id="CHEBI:29991"/>
    </ligand>
</feature>
<keyword evidence="10" id="KW-1185">Reference proteome</keyword>
<dbReference type="GO" id="GO:0004815">
    <property type="term" value="F:aspartate-tRNA ligase activity"/>
    <property type="evidence" value="ECO:0007669"/>
    <property type="project" value="UniProtKB-EC"/>
</dbReference>
<dbReference type="InterPro" id="IPR047090">
    <property type="entry name" value="AspRS_core"/>
</dbReference>
<evidence type="ECO:0000256" key="4">
    <source>
        <dbReference type="ARBA" id="ARBA00022840"/>
    </source>
</evidence>
<evidence type="ECO:0000256" key="1">
    <source>
        <dbReference type="ARBA" id="ARBA00006303"/>
    </source>
</evidence>
<dbReference type="Gene3D" id="3.30.930.10">
    <property type="entry name" value="Bira Bifunctional Protein, Domain 2"/>
    <property type="match status" value="1"/>
</dbReference>
<dbReference type="Gene3D" id="2.40.50.140">
    <property type="entry name" value="Nucleic acid-binding proteins"/>
    <property type="match status" value="1"/>
</dbReference>
<dbReference type="InterPro" id="IPR029351">
    <property type="entry name" value="GAD_dom"/>
</dbReference>
<keyword evidence="5 7" id="KW-0648">Protein biosynthesis</keyword>
<dbReference type="Pfam" id="PF02938">
    <property type="entry name" value="GAD"/>
    <property type="match status" value="1"/>
</dbReference>
<dbReference type="SUPFAM" id="SSF55681">
    <property type="entry name" value="Class II aaRS and biotin synthetases"/>
    <property type="match status" value="1"/>
</dbReference>
<keyword evidence="6 7" id="KW-0030">Aminoacyl-tRNA synthetase</keyword>
<evidence type="ECO:0000256" key="7">
    <source>
        <dbReference type="HAMAP-Rule" id="MF_00044"/>
    </source>
</evidence>
<comment type="subcellular location">
    <subcellularLocation>
        <location evidence="7">Cytoplasm</location>
    </subcellularLocation>
</comment>
<keyword evidence="4 7" id="KW-0067">ATP-binding</keyword>
<dbReference type="Gene3D" id="3.30.1360.30">
    <property type="entry name" value="GAD-like domain"/>
    <property type="match status" value="1"/>
</dbReference>
<dbReference type="PRINTS" id="PR01042">
    <property type="entry name" value="TRNASYNTHASP"/>
</dbReference>
<dbReference type="Proteomes" id="UP001597544">
    <property type="component" value="Unassembled WGS sequence"/>
</dbReference>
<dbReference type="PANTHER" id="PTHR22594:SF5">
    <property type="entry name" value="ASPARTATE--TRNA LIGASE, MITOCHONDRIAL"/>
    <property type="match status" value="1"/>
</dbReference>
<dbReference type="InterPro" id="IPR004524">
    <property type="entry name" value="Asp-tRNA-ligase_1"/>
</dbReference>
<feature type="binding site" evidence="7">
    <location>
        <position position="174"/>
    </location>
    <ligand>
        <name>L-aspartate</name>
        <dbReference type="ChEBI" id="CHEBI:29991"/>
    </ligand>
</feature>
<dbReference type="InterPro" id="IPR004364">
    <property type="entry name" value="Aa-tRNA-synt_II"/>
</dbReference>
<dbReference type="PANTHER" id="PTHR22594">
    <property type="entry name" value="ASPARTYL/LYSYL-TRNA SYNTHETASE"/>
    <property type="match status" value="1"/>
</dbReference>
<feature type="binding site" evidence="7">
    <location>
        <position position="220"/>
    </location>
    <ligand>
        <name>L-aspartate</name>
        <dbReference type="ChEBI" id="CHEBI:29991"/>
    </ligand>
</feature>
<dbReference type="CDD" id="cd04317">
    <property type="entry name" value="EcAspRS_like_N"/>
    <property type="match status" value="1"/>
</dbReference>
<comment type="caution">
    <text evidence="9">The sequence shown here is derived from an EMBL/GenBank/DDBJ whole genome shotgun (WGS) entry which is preliminary data.</text>
</comment>
<feature type="binding site" evidence="7">
    <location>
        <begin position="531"/>
        <end position="534"/>
    </location>
    <ligand>
        <name>ATP</name>
        <dbReference type="ChEBI" id="CHEBI:30616"/>
    </ligand>
</feature>
<dbReference type="InterPro" id="IPR004115">
    <property type="entry name" value="GAD-like_sf"/>
</dbReference>
<evidence type="ECO:0000313" key="9">
    <source>
        <dbReference type="EMBL" id="MFD2514673.1"/>
    </source>
</evidence>
<dbReference type="EC" id="6.1.1.12" evidence="7"/>
<dbReference type="InterPro" id="IPR002312">
    <property type="entry name" value="Asp/Asn-tRNA-synth_IIb"/>
</dbReference>
<comment type="similarity">
    <text evidence="1 7">Belongs to the class-II aminoacyl-tRNA synthetase family. Type 1 subfamily.</text>
</comment>
<dbReference type="SUPFAM" id="SSF50249">
    <property type="entry name" value="Nucleic acid-binding proteins"/>
    <property type="match status" value="1"/>
</dbReference>
<dbReference type="PROSITE" id="PS50862">
    <property type="entry name" value="AA_TRNA_LIGASE_II"/>
    <property type="match status" value="1"/>
</dbReference>
<comment type="subunit">
    <text evidence="7">Homodimer.</text>
</comment>
<comment type="function">
    <text evidence="7">Catalyzes the attachment of L-aspartate to tRNA(Asp) in a two-step reaction: L-aspartate is first activated by ATP to form Asp-AMP and then transferred to the acceptor end of tRNA(Asp).</text>
</comment>
<organism evidence="9 10">
    <name type="scientific">Pontibacter locisalis</name>
    <dbReference type="NCBI Taxonomy" id="1719035"/>
    <lineage>
        <taxon>Bacteria</taxon>
        <taxon>Pseudomonadati</taxon>
        <taxon>Bacteroidota</taxon>
        <taxon>Cytophagia</taxon>
        <taxon>Cytophagales</taxon>
        <taxon>Hymenobacteraceae</taxon>
        <taxon>Pontibacter</taxon>
    </lineage>
</organism>
<dbReference type="NCBIfam" id="NF001750">
    <property type="entry name" value="PRK00476.1"/>
    <property type="match status" value="1"/>
</dbReference>
<dbReference type="CDD" id="cd00777">
    <property type="entry name" value="AspRS_core"/>
    <property type="match status" value="1"/>
</dbReference>
<dbReference type="EMBL" id="JBHULU010000015">
    <property type="protein sequence ID" value="MFD2514673.1"/>
    <property type="molecule type" value="Genomic_DNA"/>
</dbReference>
<dbReference type="Pfam" id="PF01336">
    <property type="entry name" value="tRNA_anti-codon"/>
    <property type="match status" value="1"/>
</dbReference>
<keyword evidence="2 7" id="KW-0436">Ligase</keyword>
<dbReference type="InterPro" id="IPR045864">
    <property type="entry name" value="aa-tRNA-synth_II/BPL/LPL"/>
</dbReference>
<feature type="domain" description="Aminoacyl-transfer RNA synthetases class-II family profile" evidence="8">
    <location>
        <begin position="141"/>
        <end position="552"/>
    </location>
</feature>
<protein>
    <recommendedName>
        <fullName evidence="7">Aspartate--tRNA ligase</fullName>
        <ecNumber evidence="7">6.1.1.12</ecNumber>
    </recommendedName>
    <alternativeName>
        <fullName evidence="7">Aspartyl-tRNA synthetase</fullName>
        <shortName evidence="7">AspRS</shortName>
    </alternativeName>
</protein>
<evidence type="ECO:0000259" key="8">
    <source>
        <dbReference type="PROSITE" id="PS50862"/>
    </source>
</evidence>
<evidence type="ECO:0000256" key="3">
    <source>
        <dbReference type="ARBA" id="ARBA00022741"/>
    </source>
</evidence>
<comment type="caution">
    <text evidence="7">Lacks conserved residue(s) required for the propagation of feature annotation.</text>
</comment>
<dbReference type="InterPro" id="IPR047089">
    <property type="entry name" value="Asp-tRNA-ligase_1_N"/>
</dbReference>
<dbReference type="InterPro" id="IPR012340">
    <property type="entry name" value="NA-bd_OB-fold"/>
</dbReference>
<gene>
    <name evidence="7 9" type="primary">aspS</name>
    <name evidence="9" type="ORF">ACFSRY_12425</name>
</gene>
<dbReference type="NCBIfam" id="TIGR00459">
    <property type="entry name" value="aspS_bact"/>
    <property type="match status" value="1"/>
</dbReference>
<dbReference type="Pfam" id="PF00152">
    <property type="entry name" value="tRNA-synt_2"/>
    <property type="match status" value="1"/>
</dbReference>
<evidence type="ECO:0000256" key="2">
    <source>
        <dbReference type="ARBA" id="ARBA00022598"/>
    </source>
</evidence>
<keyword evidence="7" id="KW-0963">Cytoplasm</keyword>
<evidence type="ECO:0000256" key="6">
    <source>
        <dbReference type="ARBA" id="ARBA00023146"/>
    </source>
</evidence>
<name>A0ABW5IMY5_9BACT</name>
<feature type="binding site" evidence="7">
    <location>
        <position position="445"/>
    </location>
    <ligand>
        <name>L-aspartate</name>
        <dbReference type="ChEBI" id="CHEBI:29991"/>
    </ligand>
</feature>
<evidence type="ECO:0000313" key="10">
    <source>
        <dbReference type="Proteomes" id="UP001597544"/>
    </source>
</evidence>
<feature type="region of interest" description="Aspartate" evidence="7">
    <location>
        <begin position="198"/>
        <end position="201"/>
    </location>
</feature>
<reference evidence="10" key="1">
    <citation type="journal article" date="2019" name="Int. J. Syst. Evol. Microbiol.">
        <title>The Global Catalogue of Microorganisms (GCM) 10K type strain sequencing project: providing services to taxonomists for standard genome sequencing and annotation.</title>
        <authorList>
            <consortium name="The Broad Institute Genomics Platform"/>
            <consortium name="The Broad Institute Genome Sequencing Center for Infectious Disease"/>
            <person name="Wu L."/>
            <person name="Ma J."/>
        </authorList>
    </citation>
    <scope>NUCLEOTIDE SEQUENCE [LARGE SCALE GENOMIC DNA]</scope>
    <source>
        <strain evidence="10">KCTC 42498</strain>
    </source>
</reference>
<proteinExistence type="inferred from homology"/>
<dbReference type="InterPro" id="IPR006195">
    <property type="entry name" value="aa-tRNA-synth_II"/>
</dbReference>
<dbReference type="SUPFAM" id="SSF55261">
    <property type="entry name" value="GAD domain-like"/>
    <property type="match status" value="1"/>
</dbReference>
<feature type="binding site" evidence="7">
    <location>
        <position position="229"/>
    </location>
    <ligand>
        <name>ATP</name>
        <dbReference type="ChEBI" id="CHEBI:30616"/>
    </ligand>
</feature>
<dbReference type="HAMAP" id="MF_00044">
    <property type="entry name" value="Asp_tRNA_synth_type1"/>
    <property type="match status" value="1"/>
</dbReference>
<accession>A0ABW5IMY5</accession>
<evidence type="ECO:0000256" key="5">
    <source>
        <dbReference type="ARBA" id="ARBA00022917"/>
    </source>
</evidence>
<keyword evidence="3 7" id="KW-0547">Nucleotide-binding</keyword>
<dbReference type="InterPro" id="IPR004365">
    <property type="entry name" value="NA-bd_OB_tRNA"/>
</dbReference>
<sequence length="586" mass="67276">MLRTHTCGELRLDNVGDEVILTGWVQRLRDKGGMLWIDLRDRYGITQLTLEEGITAPALLDQARNLGREYVVRVIGKVVERYSRNEKIPTGDIEIFPHKIEVLNASKLPPFLIEDETDGGDDLRMKYRYLDLRRNTVRHNLELRHRMMRETRSFLDSHYFIEVETPVLIKSTPEGARDFVVPSRMNPGEFYALPQSPQTFKQLLMVSGFDRYYQIVKCFRDEDLRADRQPEFTQIDCEMSFVKQEDILNAFEAFIAHLFEKIKGIHLGKLPRLTYADAMRYYGSDKPDTRFDMRFVELNPLVKDKGFKVFDDAELVVGINARGAAYYTRKQLDELTDFVKRPQIGATGLVYARVNEDGTIKSSVDKFYTAEDLQEWASAFGAQPGDLLLILAGQKDKTRKALNELRLEMGERLGLRDKNVFSPLWVIDFPLLEWDEDSKRFHAMHHPFTSPKPEDIELIDDRPGDIRANAYDMVINGVEVGGGSIRIHDRRLQEQMFRLLGFSHAEAEKQFGFLMSAFEYGAPPHGGIAFGFDRLCSLFGGSDSIRDFIAFPKNNSGRDVMIDAPSTISGEQLDELHIRMKNVPHS</sequence>